<evidence type="ECO:0000313" key="1">
    <source>
        <dbReference type="EMBL" id="KZV06385.1"/>
    </source>
</evidence>
<evidence type="ECO:0000313" key="2">
    <source>
        <dbReference type="Proteomes" id="UP000076872"/>
    </source>
</evidence>
<gene>
    <name evidence="1" type="ORF">NAB2_0004</name>
</gene>
<protein>
    <submittedName>
        <fullName evidence="1">Uncharacterized protein</fullName>
    </submittedName>
</protein>
<organism evidence="1 2">
    <name type="scientific">Lactiplantibacillus plantarum</name>
    <name type="common">Lactobacillus plantarum</name>
    <dbReference type="NCBI Taxonomy" id="1590"/>
    <lineage>
        <taxon>Bacteria</taxon>
        <taxon>Bacillati</taxon>
        <taxon>Bacillota</taxon>
        <taxon>Bacilli</taxon>
        <taxon>Lactobacillales</taxon>
        <taxon>Lactobacillaceae</taxon>
        <taxon>Lactiplantibacillus</taxon>
    </lineage>
</organism>
<dbReference type="EMBL" id="LUXO01000001">
    <property type="protein sequence ID" value="KZV06385.1"/>
    <property type="molecule type" value="Genomic_DNA"/>
</dbReference>
<dbReference type="Proteomes" id="UP000076872">
    <property type="component" value="Unassembled WGS sequence"/>
</dbReference>
<reference evidence="1 2" key="1">
    <citation type="submission" date="2016-03" db="EMBL/GenBank/DDBJ databases">
        <title>Comparative genomics of 54 Lactobacillus plantarum strains reveals genomic uncoupling from niche constraints.</title>
        <authorList>
            <person name="Martino M.E."/>
        </authorList>
    </citation>
    <scope>NUCLEOTIDE SEQUENCE [LARGE SCALE GENOMIC DNA]</scope>
    <source>
        <strain evidence="1 2">NAB2</strain>
    </source>
</reference>
<name>A0AAW3RMI5_LACPN</name>
<proteinExistence type="predicted"/>
<accession>A0AAW3RMI5</accession>
<sequence>MSKNRNIFKKMPHGKYLAVAIANEFGRLENELQSIMNRSNIQADEK</sequence>
<comment type="caution">
    <text evidence="1">The sequence shown here is derived from an EMBL/GenBank/DDBJ whole genome shotgun (WGS) entry which is preliminary data.</text>
</comment>
<dbReference type="AlphaFoldDB" id="A0AAW3RMI5"/>